<dbReference type="GO" id="GO:0051382">
    <property type="term" value="P:kinetochore assembly"/>
    <property type="evidence" value="ECO:0007669"/>
    <property type="project" value="TreeGrafter"/>
</dbReference>
<dbReference type="Proteomes" id="UP000664534">
    <property type="component" value="Unassembled WGS sequence"/>
</dbReference>
<evidence type="ECO:0000256" key="6">
    <source>
        <dbReference type="ARBA" id="ARBA00022838"/>
    </source>
</evidence>
<name>A0A8H3FD55_9LECA</name>
<evidence type="ECO:0000256" key="9">
    <source>
        <dbReference type="ARBA" id="ARBA00023328"/>
    </source>
</evidence>
<dbReference type="GO" id="GO:0000444">
    <property type="term" value="C:MIS12/MIND type complex"/>
    <property type="evidence" value="ECO:0007669"/>
    <property type="project" value="TreeGrafter"/>
</dbReference>
<evidence type="ECO:0000256" key="7">
    <source>
        <dbReference type="ARBA" id="ARBA00023054"/>
    </source>
</evidence>
<evidence type="ECO:0000256" key="5">
    <source>
        <dbReference type="ARBA" id="ARBA00022776"/>
    </source>
</evidence>
<gene>
    <name evidence="11" type="ORF">IMSHALPRED_004367</name>
</gene>
<keyword evidence="12" id="KW-1185">Reference proteome</keyword>
<keyword evidence="5" id="KW-0498">Mitosis</keyword>
<comment type="subcellular location">
    <subcellularLocation>
        <location evidence="1">Chromosome</location>
        <location evidence="1">Centromere</location>
        <location evidence="1">Kinetochore</location>
    </subcellularLocation>
</comment>
<evidence type="ECO:0000256" key="1">
    <source>
        <dbReference type="ARBA" id="ARBA00004629"/>
    </source>
</evidence>
<protein>
    <submittedName>
        <fullName evidence="11">Uncharacterized protein</fullName>
    </submittedName>
</protein>
<sequence>MTDPNRQADALLTEHFQYTPLSLIDDIINAVNTIIYQAVEALENGLLSIPPKQLGFARDHSSTVISIPDADGDGNVEYTEATTELENGVHQLETLLESTVDKSFDKFEIYTLRNILTIPDDLAPWMRLAHYEDIQLPISSSAPTPESILLLRRQLQETRKLNLALRSTHTRNANLITQLNGLLSPPNAADSPSLAFLTSHTNPAAQALNLSFLPSSKDATPLTTNAQFVTSQLPALRKLVAELRPKTQQLREGLGGKVDWEGKREERRAYIESGARRVVGSGREDGESVGGEVRGRDEVEGLEAVVGGLGQGSRMEE</sequence>
<evidence type="ECO:0000256" key="2">
    <source>
        <dbReference type="ARBA" id="ARBA00008643"/>
    </source>
</evidence>
<accession>A0A8H3FD55</accession>
<evidence type="ECO:0000256" key="8">
    <source>
        <dbReference type="ARBA" id="ARBA00023306"/>
    </source>
</evidence>
<evidence type="ECO:0000313" key="11">
    <source>
        <dbReference type="EMBL" id="CAF9918651.1"/>
    </source>
</evidence>
<dbReference type="EMBL" id="CAJPDT010000021">
    <property type="protein sequence ID" value="CAF9918651.1"/>
    <property type="molecule type" value="Genomic_DNA"/>
</dbReference>
<dbReference type="PANTHER" id="PTHR14527">
    <property type="entry name" value="PROTEIN MIS12 HOMOLOG"/>
    <property type="match status" value="1"/>
</dbReference>
<feature type="region of interest" description="Disordered" evidence="10">
    <location>
        <begin position="272"/>
        <end position="317"/>
    </location>
</feature>
<keyword evidence="7" id="KW-0175">Coiled coil</keyword>
<evidence type="ECO:0000256" key="3">
    <source>
        <dbReference type="ARBA" id="ARBA00022454"/>
    </source>
</evidence>
<keyword evidence="9" id="KW-0137">Centromere</keyword>
<dbReference type="AlphaFoldDB" id="A0A8H3FD55"/>
<dbReference type="Pfam" id="PF05859">
    <property type="entry name" value="Mis12"/>
    <property type="match status" value="1"/>
</dbReference>
<keyword evidence="6" id="KW-0995">Kinetochore</keyword>
<keyword evidence="4" id="KW-0132">Cell division</keyword>
<comment type="similarity">
    <text evidence="2">Belongs to the mis12 family.</text>
</comment>
<evidence type="ECO:0000256" key="4">
    <source>
        <dbReference type="ARBA" id="ARBA00022618"/>
    </source>
</evidence>
<organism evidence="11 12">
    <name type="scientific">Imshaugia aleurites</name>
    <dbReference type="NCBI Taxonomy" id="172621"/>
    <lineage>
        <taxon>Eukaryota</taxon>
        <taxon>Fungi</taxon>
        <taxon>Dikarya</taxon>
        <taxon>Ascomycota</taxon>
        <taxon>Pezizomycotina</taxon>
        <taxon>Lecanoromycetes</taxon>
        <taxon>OSLEUM clade</taxon>
        <taxon>Lecanoromycetidae</taxon>
        <taxon>Lecanorales</taxon>
        <taxon>Lecanorineae</taxon>
        <taxon>Parmeliaceae</taxon>
        <taxon>Imshaugia</taxon>
    </lineage>
</organism>
<proteinExistence type="inferred from homology"/>
<evidence type="ECO:0000313" key="12">
    <source>
        <dbReference type="Proteomes" id="UP000664534"/>
    </source>
</evidence>
<dbReference type="PANTHER" id="PTHR14527:SF2">
    <property type="entry name" value="PROTEIN MIS12 HOMOLOG"/>
    <property type="match status" value="1"/>
</dbReference>
<dbReference type="InterPro" id="IPR008685">
    <property type="entry name" value="Centromere_Mis12"/>
</dbReference>
<dbReference type="GO" id="GO:0000070">
    <property type="term" value="P:mitotic sister chromatid segregation"/>
    <property type="evidence" value="ECO:0007669"/>
    <property type="project" value="TreeGrafter"/>
</dbReference>
<dbReference type="OrthoDB" id="1884855at2759"/>
<comment type="caution">
    <text evidence="11">The sequence shown here is derived from an EMBL/GenBank/DDBJ whole genome shotgun (WGS) entry which is preliminary data.</text>
</comment>
<keyword evidence="8" id="KW-0131">Cell cycle</keyword>
<keyword evidence="3" id="KW-0158">Chromosome</keyword>
<reference evidence="11" key="1">
    <citation type="submission" date="2021-03" db="EMBL/GenBank/DDBJ databases">
        <authorList>
            <person name="Tagirdzhanova G."/>
        </authorList>
    </citation>
    <scope>NUCLEOTIDE SEQUENCE</scope>
</reference>
<evidence type="ECO:0000256" key="10">
    <source>
        <dbReference type="SAM" id="MobiDB-lite"/>
    </source>
</evidence>
<dbReference type="GO" id="GO:0051301">
    <property type="term" value="P:cell division"/>
    <property type="evidence" value="ECO:0007669"/>
    <property type="project" value="UniProtKB-KW"/>
</dbReference>
<dbReference type="GO" id="GO:0005634">
    <property type="term" value="C:nucleus"/>
    <property type="evidence" value="ECO:0007669"/>
    <property type="project" value="InterPro"/>
</dbReference>